<evidence type="ECO:0000313" key="3">
    <source>
        <dbReference type="Proteomes" id="UP001378592"/>
    </source>
</evidence>
<protein>
    <submittedName>
        <fullName evidence="2">Uncharacterized protein</fullName>
    </submittedName>
</protein>
<sequence>MPPPRRPPPPLRTAHGALGLALGPAHCTAAAHEAWASRSAASDVKSRRRAGERAGARRPRRTLVAGSLLAAKRA</sequence>
<comment type="caution">
    <text evidence="2">The sequence shown here is derived from an EMBL/GenBank/DDBJ whole genome shotgun (WGS) entry which is preliminary data.</text>
</comment>
<evidence type="ECO:0000313" key="2">
    <source>
        <dbReference type="EMBL" id="KAK7873680.1"/>
    </source>
</evidence>
<feature type="compositionally biased region" description="Low complexity" evidence="1">
    <location>
        <begin position="31"/>
        <end position="42"/>
    </location>
</feature>
<feature type="region of interest" description="Disordered" evidence="1">
    <location>
        <begin position="31"/>
        <end position="74"/>
    </location>
</feature>
<gene>
    <name evidence="2" type="ORF">R5R35_013216</name>
</gene>
<organism evidence="2 3">
    <name type="scientific">Gryllus longicercus</name>
    <dbReference type="NCBI Taxonomy" id="2509291"/>
    <lineage>
        <taxon>Eukaryota</taxon>
        <taxon>Metazoa</taxon>
        <taxon>Ecdysozoa</taxon>
        <taxon>Arthropoda</taxon>
        <taxon>Hexapoda</taxon>
        <taxon>Insecta</taxon>
        <taxon>Pterygota</taxon>
        <taxon>Neoptera</taxon>
        <taxon>Polyneoptera</taxon>
        <taxon>Orthoptera</taxon>
        <taxon>Ensifera</taxon>
        <taxon>Gryllidea</taxon>
        <taxon>Grylloidea</taxon>
        <taxon>Gryllidae</taxon>
        <taxon>Gryllinae</taxon>
        <taxon>Gryllus</taxon>
    </lineage>
</organism>
<dbReference type="Proteomes" id="UP001378592">
    <property type="component" value="Unassembled WGS sequence"/>
</dbReference>
<proteinExistence type="predicted"/>
<name>A0AAN9W5D5_9ORTH</name>
<dbReference type="EMBL" id="JAZDUA010000010">
    <property type="protein sequence ID" value="KAK7873680.1"/>
    <property type="molecule type" value="Genomic_DNA"/>
</dbReference>
<accession>A0AAN9W5D5</accession>
<keyword evidence="3" id="KW-1185">Reference proteome</keyword>
<evidence type="ECO:0000256" key="1">
    <source>
        <dbReference type="SAM" id="MobiDB-lite"/>
    </source>
</evidence>
<reference evidence="2 3" key="1">
    <citation type="submission" date="2024-03" db="EMBL/GenBank/DDBJ databases">
        <title>The genome assembly and annotation of the cricket Gryllus longicercus Weissman &amp; Gray.</title>
        <authorList>
            <person name="Szrajer S."/>
            <person name="Gray D."/>
            <person name="Ylla G."/>
        </authorList>
    </citation>
    <scope>NUCLEOTIDE SEQUENCE [LARGE SCALE GENOMIC DNA]</scope>
    <source>
        <strain evidence="2">DAG 2021-001</strain>
        <tissue evidence="2">Whole body minus gut</tissue>
    </source>
</reference>
<dbReference type="AlphaFoldDB" id="A0AAN9W5D5"/>